<dbReference type="GO" id="GO:0009279">
    <property type="term" value="C:cell outer membrane"/>
    <property type="evidence" value="ECO:0007669"/>
    <property type="project" value="UniProtKB-SubCell"/>
</dbReference>
<dbReference type="RefSeq" id="WP_230479552.1">
    <property type="nucleotide sequence ID" value="NZ_FOVC01000004.1"/>
</dbReference>
<dbReference type="PANTHER" id="PTHR30203:SF32">
    <property type="entry name" value="CATION EFFLUX SYSTEM PROTEIN CUSC"/>
    <property type="match status" value="1"/>
</dbReference>
<dbReference type="PANTHER" id="PTHR30203">
    <property type="entry name" value="OUTER MEMBRANE CATION EFFLUX PROTEIN"/>
    <property type="match status" value="1"/>
</dbReference>
<keyword evidence="3" id="KW-0732">Signal</keyword>
<dbReference type="Proteomes" id="UP000242222">
    <property type="component" value="Unassembled WGS sequence"/>
</dbReference>
<keyword evidence="5" id="KW-1185">Reference proteome</keyword>
<dbReference type="InterPro" id="IPR003423">
    <property type="entry name" value="OMP_efflux"/>
</dbReference>
<dbReference type="Gene3D" id="1.20.1600.10">
    <property type="entry name" value="Outer membrane efflux proteins (OEP)"/>
    <property type="match status" value="1"/>
</dbReference>
<evidence type="ECO:0000256" key="3">
    <source>
        <dbReference type="RuleBase" id="RU362097"/>
    </source>
</evidence>
<reference evidence="5" key="1">
    <citation type="submission" date="2016-10" db="EMBL/GenBank/DDBJ databases">
        <authorList>
            <person name="Varghese N."/>
            <person name="Submissions S."/>
        </authorList>
    </citation>
    <scope>NUCLEOTIDE SEQUENCE [LARGE SCALE GENOMIC DNA]</scope>
    <source>
        <strain evidence="5">N6PO6</strain>
    </source>
</reference>
<gene>
    <name evidence="4" type="ORF">SAMN05216516_104110</name>
</gene>
<keyword evidence="3" id="KW-0564">Palmitate</keyword>
<name>A0A1I4XF96_9GAMM</name>
<keyword evidence="3" id="KW-1134">Transmembrane beta strand</keyword>
<dbReference type="Gene3D" id="2.20.200.10">
    <property type="entry name" value="Outer membrane efflux proteins (OEP)"/>
    <property type="match status" value="1"/>
</dbReference>
<organism evidence="4 5">
    <name type="scientific">Izhakiella capsodis</name>
    <dbReference type="NCBI Taxonomy" id="1367852"/>
    <lineage>
        <taxon>Bacteria</taxon>
        <taxon>Pseudomonadati</taxon>
        <taxon>Pseudomonadota</taxon>
        <taxon>Gammaproteobacteria</taxon>
        <taxon>Enterobacterales</taxon>
        <taxon>Erwiniaceae</taxon>
        <taxon>Izhakiella</taxon>
    </lineage>
</organism>
<dbReference type="NCBIfam" id="TIGR01845">
    <property type="entry name" value="outer_NodT"/>
    <property type="match status" value="1"/>
</dbReference>
<dbReference type="AlphaFoldDB" id="A0A1I4XF96"/>
<dbReference type="Pfam" id="PF02321">
    <property type="entry name" value="OEP"/>
    <property type="match status" value="2"/>
</dbReference>
<accession>A0A1I4XF96</accession>
<dbReference type="GO" id="GO:0015562">
    <property type="term" value="F:efflux transmembrane transporter activity"/>
    <property type="evidence" value="ECO:0007669"/>
    <property type="project" value="InterPro"/>
</dbReference>
<feature type="signal peptide" evidence="3">
    <location>
        <begin position="1"/>
        <end position="24"/>
    </location>
</feature>
<evidence type="ECO:0000256" key="1">
    <source>
        <dbReference type="ARBA" id="ARBA00004459"/>
    </source>
</evidence>
<sequence>MNILIRSLAVLIMLMLNGCGQALKSDYQRPLLSVPDVWREQDTGEGVVKFTPHWWNNFDDPQLSRLIVATLQSNNDLALAGIKLRQARLAAGLSDLTLTPDFSANATATNSQNLRRNTTPTENYNNALTASYELDLWGKLARTREQSDWLAKASEQDLHATALTLIGTASQLYWQTASLNAQIGNMQRSVDIARDTLAMVTSRWRAGDLGQLDYLQAQQTLLSRENSLRDLYQQRDESRNALAILLGRPPGQYTAERASLDSKQRVPVAQRLPLAMIAQRPDVRAAELKLRAALAGSDVARLSFYPSLTLSASLNAGASVFRQWFSNPVRTLGSALNLPFIEWNRVQLTIAQSDLDVQSAAIQFKKTAYSALQDVDNAMSQRLTSQQEKQRQQDNFALSQRRLALVESQYRFGAVSYQTLLDSQNALLDSENARVTTQYNYLNSTMKLWLALGGGEDDTVNQ</sequence>
<protein>
    <submittedName>
        <fullName evidence="4">Efflux transporter, outer membrane factor (OMF) lipoprotein, NodT family</fullName>
    </submittedName>
</protein>
<evidence type="ECO:0000256" key="2">
    <source>
        <dbReference type="ARBA" id="ARBA00007613"/>
    </source>
</evidence>
<keyword evidence="3 4" id="KW-0449">Lipoprotein</keyword>
<dbReference type="SUPFAM" id="SSF56954">
    <property type="entry name" value="Outer membrane efflux proteins (OEP)"/>
    <property type="match status" value="1"/>
</dbReference>
<dbReference type="InterPro" id="IPR010131">
    <property type="entry name" value="MdtP/NodT-like"/>
</dbReference>
<comment type="similarity">
    <text evidence="2 3">Belongs to the outer membrane factor (OMF) (TC 1.B.17) family.</text>
</comment>
<evidence type="ECO:0000313" key="5">
    <source>
        <dbReference type="Proteomes" id="UP000242222"/>
    </source>
</evidence>
<dbReference type="STRING" id="1367852.SAMN05216516_104110"/>
<evidence type="ECO:0000313" key="4">
    <source>
        <dbReference type="EMBL" id="SFN24577.1"/>
    </source>
</evidence>
<comment type="subcellular location">
    <subcellularLocation>
        <location evidence="1 3">Cell outer membrane</location>
        <topology evidence="1 3">Lipid-anchor</topology>
    </subcellularLocation>
</comment>
<keyword evidence="3" id="KW-0472">Membrane</keyword>
<keyword evidence="3" id="KW-0812">Transmembrane</keyword>
<proteinExistence type="inferred from homology"/>
<feature type="chain" id="PRO_5017100887" evidence="3">
    <location>
        <begin position="25"/>
        <end position="462"/>
    </location>
</feature>
<dbReference type="EMBL" id="FOVC01000004">
    <property type="protein sequence ID" value="SFN24577.1"/>
    <property type="molecule type" value="Genomic_DNA"/>
</dbReference>